<protein>
    <recommendedName>
        <fullName evidence="4">DUF4352 domain-containing protein</fullName>
    </recommendedName>
</protein>
<dbReference type="InterPro" id="IPR006311">
    <property type="entry name" value="TAT_signal"/>
</dbReference>
<keyword evidence="1" id="KW-0732">Signal</keyword>
<feature type="signal peptide" evidence="1">
    <location>
        <begin position="1"/>
        <end position="33"/>
    </location>
</feature>
<evidence type="ECO:0000313" key="3">
    <source>
        <dbReference type="Proteomes" id="UP001316384"/>
    </source>
</evidence>
<dbReference type="Proteomes" id="UP001316384">
    <property type="component" value="Chromosome"/>
</dbReference>
<feature type="chain" id="PRO_5045150224" description="DUF4352 domain-containing protein" evidence="1">
    <location>
        <begin position="34"/>
        <end position="177"/>
    </location>
</feature>
<reference evidence="2 3" key="1">
    <citation type="submission" date="2022-07" db="EMBL/GenBank/DDBJ databases">
        <title>Novel species in genus cellulomonas.</title>
        <authorList>
            <person name="Ye L."/>
        </authorList>
    </citation>
    <scope>NUCLEOTIDE SEQUENCE [LARGE SCALE GENOMIC DNA]</scope>
    <source>
        <strain evidence="3">zg-B89</strain>
    </source>
</reference>
<name>A0ABY5KRK1_9CELL</name>
<keyword evidence="3" id="KW-1185">Reference proteome</keyword>
<accession>A0ABY5KRK1</accession>
<evidence type="ECO:0000256" key="1">
    <source>
        <dbReference type="SAM" id="SignalP"/>
    </source>
</evidence>
<proteinExistence type="predicted"/>
<organism evidence="2 3">
    <name type="scientific">Cellulomonas xiejunii</name>
    <dbReference type="NCBI Taxonomy" id="2968083"/>
    <lineage>
        <taxon>Bacteria</taxon>
        <taxon>Bacillati</taxon>
        <taxon>Actinomycetota</taxon>
        <taxon>Actinomycetes</taxon>
        <taxon>Micrococcales</taxon>
        <taxon>Cellulomonadaceae</taxon>
        <taxon>Cellulomonas</taxon>
    </lineage>
</organism>
<dbReference type="EMBL" id="CP101987">
    <property type="protein sequence ID" value="UUI72071.1"/>
    <property type="molecule type" value="Genomic_DNA"/>
</dbReference>
<gene>
    <name evidence="2" type="ORF">NP048_00950</name>
</gene>
<dbReference type="RefSeq" id="WP_227577105.1">
    <property type="nucleotide sequence ID" value="NZ_CP101987.1"/>
</dbReference>
<sequence>MTSSTPARRRTVVVAVAAAALLAAAACTSTASAGGSDKPAERTTYKGGETTFGQSFAYSNGLAVEVEKPTAFVPSASADGAEGVDGEPVKVRVYVVNGTSGEFVPNTLEVTVVSDGEEAAQILDPGSRVELTGPGHALGRADVVAFDLAFVVQDPDDVTLTLVPAIAGYEPLVFTAP</sequence>
<evidence type="ECO:0000313" key="2">
    <source>
        <dbReference type="EMBL" id="UUI72071.1"/>
    </source>
</evidence>
<evidence type="ECO:0008006" key="4">
    <source>
        <dbReference type="Google" id="ProtNLM"/>
    </source>
</evidence>
<dbReference type="PROSITE" id="PS51318">
    <property type="entry name" value="TAT"/>
    <property type="match status" value="1"/>
</dbReference>